<accession>A0A1I5MAR5</accession>
<name>A0A1I5MAR5_9PSEU</name>
<keyword evidence="1" id="KW-0456">Lyase</keyword>
<dbReference type="RefSeq" id="WP_092528017.1">
    <property type="nucleotide sequence ID" value="NZ_FOWW01000001.1"/>
</dbReference>
<keyword evidence="2" id="KW-1185">Reference proteome</keyword>
<sequence>MTELPDLGLNKSEAAAALTPAARRLHRLALTAFAEAGRAPRRADLERDARDHGIDPGPALAELTERDVLAVDERGEIRAAYPFSPVPTRHHVSWDGAASTVYAMCAIDALGVSAMLGIPITISSTEPDTDRTVTVHVDQRTARWRPDTAVVFAGATEDTCCPSVDRTCGYINFFTSPDAVRRWTARNPGVTGVVLDQDQALASAVAEFGALLRREGQR</sequence>
<protein>
    <submittedName>
        <fullName evidence="1">Alkylmercury lyase</fullName>
    </submittedName>
</protein>
<gene>
    <name evidence="1" type="ORF">SAMN05421810_101841</name>
</gene>
<dbReference type="OrthoDB" id="7185309at2"/>
<dbReference type="AlphaFoldDB" id="A0A1I5MAR5"/>
<dbReference type="GO" id="GO:0018836">
    <property type="term" value="F:alkylmercury lyase activity"/>
    <property type="evidence" value="ECO:0007669"/>
    <property type="project" value="InterPro"/>
</dbReference>
<evidence type="ECO:0000313" key="2">
    <source>
        <dbReference type="Proteomes" id="UP000198727"/>
    </source>
</evidence>
<dbReference type="STRING" id="587909.SAMN05421810_101841"/>
<dbReference type="SUPFAM" id="SSF160387">
    <property type="entry name" value="NosL/MerB-like"/>
    <property type="match status" value="1"/>
</dbReference>
<dbReference type="InterPro" id="IPR004927">
    <property type="entry name" value="MerB"/>
</dbReference>
<evidence type="ECO:0000313" key="1">
    <source>
        <dbReference type="EMBL" id="SFP06101.1"/>
    </source>
</evidence>
<dbReference type="Pfam" id="PF03243">
    <property type="entry name" value="MerB"/>
    <property type="match status" value="1"/>
</dbReference>
<dbReference type="Proteomes" id="UP000198727">
    <property type="component" value="Unassembled WGS sequence"/>
</dbReference>
<organism evidence="1 2">
    <name type="scientific">Amycolatopsis arida</name>
    <dbReference type="NCBI Taxonomy" id="587909"/>
    <lineage>
        <taxon>Bacteria</taxon>
        <taxon>Bacillati</taxon>
        <taxon>Actinomycetota</taxon>
        <taxon>Actinomycetes</taxon>
        <taxon>Pseudonocardiales</taxon>
        <taxon>Pseudonocardiaceae</taxon>
        <taxon>Amycolatopsis</taxon>
    </lineage>
</organism>
<dbReference type="Gene3D" id="3.30.450.410">
    <property type="match status" value="1"/>
</dbReference>
<dbReference type="EMBL" id="FOWW01000001">
    <property type="protein sequence ID" value="SFP06101.1"/>
    <property type="molecule type" value="Genomic_DNA"/>
</dbReference>
<reference evidence="2" key="1">
    <citation type="submission" date="2016-10" db="EMBL/GenBank/DDBJ databases">
        <authorList>
            <person name="Varghese N."/>
            <person name="Submissions S."/>
        </authorList>
    </citation>
    <scope>NUCLEOTIDE SEQUENCE [LARGE SCALE GENOMIC DNA]</scope>
    <source>
        <strain evidence="2">CGMCC 4.5579</strain>
    </source>
</reference>
<proteinExistence type="predicted"/>
<dbReference type="InterPro" id="IPR053717">
    <property type="entry name" value="MerB_lyase_sf"/>
</dbReference>